<gene>
    <name evidence="2" type="ORF">PHAECO_LOCUS12831</name>
</gene>
<keyword evidence="3" id="KW-1185">Reference proteome</keyword>
<dbReference type="SUPFAM" id="SSF82199">
    <property type="entry name" value="SET domain"/>
    <property type="match status" value="1"/>
</dbReference>
<dbReference type="Gene3D" id="3.90.1410.10">
    <property type="entry name" value="set domain protein methyltransferase, domain 1"/>
    <property type="match status" value="1"/>
</dbReference>
<dbReference type="InterPro" id="IPR001214">
    <property type="entry name" value="SET_dom"/>
</dbReference>
<dbReference type="EMBL" id="OU896715">
    <property type="protein sequence ID" value="CAH1183076.1"/>
    <property type="molecule type" value="Genomic_DNA"/>
</dbReference>
<evidence type="ECO:0000313" key="3">
    <source>
        <dbReference type="Proteomes" id="UP001153737"/>
    </source>
</evidence>
<dbReference type="AlphaFoldDB" id="A0A9P0GVH1"/>
<organism evidence="2 3">
    <name type="scientific">Phaedon cochleariae</name>
    <name type="common">Mustard beetle</name>
    <dbReference type="NCBI Taxonomy" id="80249"/>
    <lineage>
        <taxon>Eukaryota</taxon>
        <taxon>Metazoa</taxon>
        <taxon>Ecdysozoa</taxon>
        <taxon>Arthropoda</taxon>
        <taxon>Hexapoda</taxon>
        <taxon>Insecta</taxon>
        <taxon>Pterygota</taxon>
        <taxon>Neoptera</taxon>
        <taxon>Endopterygota</taxon>
        <taxon>Coleoptera</taxon>
        <taxon>Polyphaga</taxon>
        <taxon>Cucujiformia</taxon>
        <taxon>Chrysomeloidea</taxon>
        <taxon>Chrysomelidae</taxon>
        <taxon>Chrysomelinae</taxon>
        <taxon>Chrysomelini</taxon>
        <taxon>Phaedon</taxon>
    </lineage>
</organism>
<dbReference type="PANTHER" id="PTHR13271">
    <property type="entry name" value="UNCHARACTERIZED PUTATIVE METHYLTRANSFERASE"/>
    <property type="match status" value="1"/>
</dbReference>
<reference evidence="2" key="1">
    <citation type="submission" date="2022-01" db="EMBL/GenBank/DDBJ databases">
        <authorList>
            <person name="King R."/>
        </authorList>
    </citation>
    <scope>NUCLEOTIDE SEQUENCE</scope>
</reference>
<dbReference type="PROSITE" id="PS50280">
    <property type="entry name" value="SET"/>
    <property type="match status" value="1"/>
</dbReference>
<accession>A0A9P0GVH1</accession>
<evidence type="ECO:0000259" key="1">
    <source>
        <dbReference type="PROSITE" id="PS50280"/>
    </source>
</evidence>
<proteinExistence type="predicted"/>
<reference evidence="2" key="2">
    <citation type="submission" date="2022-10" db="EMBL/GenBank/DDBJ databases">
        <authorList>
            <consortium name="ENA_rothamsted_submissions"/>
            <consortium name="culmorum"/>
            <person name="King R."/>
        </authorList>
    </citation>
    <scope>NUCLEOTIDE SEQUENCE</scope>
</reference>
<protein>
    <recommendedName>
        <fullName evidence="1">SET domain-containing protein</fullName>
    </recommendedName>
</protein>
<dbReference type="PANTHER" id="PTHR13271:SF151">
    <property type="entry name" value="SET DOMAIN-CONTAINING PROTEIN 4"/>
    <property type="match status" value="1"/>
</dbReference>
<name>A0A9P0GVH1_PHACE</name>
<dbReference type="InterPro" id="IPR050600">
    <property type="entry name" value="SETD3_SETD6_MTase"/>
</dbReference>
<dbReference type="GO" id="GO:0016279">
    <property type="term" value="F:protein-lysine N-methyltransferase activity"/>
    <property type="evidence" value="ECO:0007669"/>
    <property type="project" value="InterPro"/>
</dbReference>
<dbReference type="InterPro" id="IPR044429">
    <property type="entry name" value="SETD4_SET"/>
</dbReference>
<dbReference type="OrthoDB" id="341421at2759"/>
<evidence type="ECO:0000313" key="2">
    <source>
        <dbReference type="EMBL" id="CAH1183076.1"/>
    </source>
</evidence>
<feature type="domain" description="SET" evidence="1">
    <location>
        <begin position="40"/>
        <end position="256"/>
    </location>
</feature>
<sequence>MGRTKRKRSRRFPAESIVNNDQSIIKLQKWMVRNGWKNEQKLILKSFPGTGRGLSSNHTIQPNDVLITIPFELMITYGTLKDDLLGILSPGTKLTVHELLSLFLVYEFNKKETSPWKYYIDSLPLETPHLPWYNSTNELHALGKKMHDTFMNSFEKVRASVRRKVIDHIGFNENIYKWAYVMVNTRAVYVDPNLVGRGKCLLDEPCLALCPFLDMFNHHFSASTEATLKNEDGRLVYQLKTLSAFKKYSQIFISYGSHNNIKLLMEYGFFIPKNIYDVIKFTFSEVLAVIDMDLSQAKYRYICDHLFTDDLYVSLDGLSYNLRAVLFVGLCGDERNFNSVIFSDTYPEQFISKLPKFINILLDYKSNIFQDQYNELKCTKAKESELVEQFLLYRITFLSDIKNKFVVDICR</sequence>
<dbReference type="CDD" id="cd19177">
    <property type="entry name" value="SET_SETD4"/>
    <property type="match status" value="1"/>
</dbReference>
<dbReference type="Proteomes" id="UP001153737">
    <property type="component" value="Chromosome 9"/>
</dbReference>
<dbReference type="InterPro" id="IPR046341">
    <property type="entry name" value="SET_dom_sf"/>
</dbReference>